<dbReference type="RefSeq" id="WP_306825189.1">
    <property type="nucleotide sequence ID" value="NZ_JAUSQM010000001.1"/>
</dbReference>
<evidence type="ECO:0000313" key="2">
    <source>
        <dbReference type="Proteomes" id="UP001240447"/>
    </source>
</evidence>
<sequence length="273" mass="30594">MKHDWNAILDRSASIVRSYSTGVTLRQLFYRLVAAEVLPNTVQAYKSLSHHTARARRAGTFPDLLDRKREFHVPGGYESVAEAVEETVRIYRRDRTEGQPYSLFLASEKDGQVEQIKSWFGHLGLPIIALGGYCSQGHVDRIAGHVRALGRPAILIYAGDHDPSGEDIDRDFVERTNCWAKVERVALTSAQVEEYNLPPQPGKTTDSRAAKFVERHGRLVQVELDALPPDTLRGLYAEAVEQYLDRSALEAVLAQERTEVEQLREWAASGGGR</sequence>
<name>A0ABT9NQR0_9ACTN</name>
<reference evidence="1 2" key="1">
    <citation type="submission" date="2023-07" db="EMBL/GenBank/DDBJ databases">
        <title>Sequencing the genomes of 1000 actinobacteria strains.</title>
        <authorList>
            <person name="Klenk H.-P."/>
        </authorList>
    </citation>
    <scope>NUCLEOTIDE SEQUENCE [LARGE SCALE GENOMIC DNA]</scope>
    <source>
        <strain evidence="1 2">GD13</strain>
    </source>
</reference>
<gene>
    <name evidence="1" type="ORF">J2S59_002581</name>
</gene>
<accession>A0ABT9NQR0</accession>
<comment type="caution">
    <text evidence="1">The sequence shown here is derived from an EMBL/GenBank/DDBJ whole genome shotgun (WGS) entry which is preliminary data.</text>
</comment>
<proteinExistence type="predicted"/>
<dbReference type="EMBL" id="JAUSQM010000001">
    <property type="protein sequence ID" value="MDP9822772.1"/>
    <property type="molecule type" value="Genomic_DNA"/>
</dbReference>
<organism evidence="1 2">
    <name type="scientific">Nocardioides massiliensis</name>
    <dbReference type="NCBI Taxonomy" id="1325935"/>
    <lineage>
        <taxon>Bacteria</taxon>
        <taxon>Bacillati</taxon>
        <taxon>Actinomycetota</taxon>
        <taxon>Actinomycetes</taxon>
        <taxon>Propionibacteriales</taxon>
        <taxon>Nocardioidaceae</taxon>
        <taxon>Nocardioides</taxon>
    </lineage>
</organism>
<keyword evidence="2" id="KW-1185">Reference proteome</keyword>
<evidence type="ECO:0000313" key="1">
    <source>
        <dbReference type="EMBL" id="MDP9822772.1"/>
    </source>
</evidence>
<dbReference type="Proteomes" id="UP001240447">
    <property type="component" value="Unassembled WGS sequence"/>
</dbReference>
<evidence type="ECO:0008006" key="3">
    <source>
        <dbReference type="Google" id="ProtNLM"/>
    </source>
</evidence>
<protein>
    <recommendedName>
        <fullName evidence="3">DUF2399 domain-containing protein</fullName>
    </recommendedName>
</protein>